<feature type="compositionally biased region" description="Polar residues" evidence="1">
    <location>
        <begin position="241"/>
        <end position="251"/>
    </location>
</feature>
<dbReference type="EMBL" id="CAJNYT010002986">
    <property type="protein sequence ID" value="CAF3514883.1"/>
    <property type="molecule type" value="Genomic_DNA"/>
</dbReference>
<dbReference type="OrthoDB" id="10046625at2759"/>
<name>A0A817YH07_9BILA</name>
<evidence type="ECO:0000313" key="13">
    <source>
        <dbReference type="Proteomes" id="UP000663873"/>
    </source>
</evidence>
<proteinExistence type="predicted"/>
<dbReference type="EMBL" id="CAJNYV010000761">
    <property type="protein sequence ID" value="CAF3381838.1"/>
    <property type="molecule type" value="Genomic_DNA"/>
</dbReference>
<feature type="compositionally biased region" description="Low complexity" evidence="1">
    <location>
        <begin position="171"/>
        <end position="188"/>
    </location>
</feature>
<feature type="compositionally biased region" description="Polar residues" evidence="1">
    <location>
        <begin position="262"/>
        <end position="271"/>
    </location>
</feature>
<dbReference type="Proteomes" id="UP000663851">
    <property type="component" value="Unassembled WGS sequence"/>
</dbReference>
<feature type="region of interest" description="Disordered" evidence="1">
    <location>
        <begin position="70"/>
        <end position="222"/>
    </location>
</feature>
<feature type="compositionally biased region" description="Basic and acidic residues" evidence="1">
    <location>
        <begin position="197"/>
        <end position="206"/>
    </location>
</feature>
<protein>
    <submittedName>
        <fullName evidence="3">Uncharacterized protein</fullName>
    </submittedName>
</protein>
<feature type="compositionally biased region" description="Basic residues" evidence="1">
    <location>
        <begin position="109"/>
        <end position="125"/>
    </location>
</feature>
<dbReference type="Proteomes" id="UP000663865">
    <property type="component" value="Unassembled WGS sequence"/>
</dbReference>
<evidence type="ECO:0000313" key="5">
    <source>
        <dbReference type="EMBL" id="CAF3568380.1"/>
    </source>
</evidence>
<evidence type="ECO:0000313" key="12">
    <source>
        <dbReference type="Proteomes" id="UP000663865"/>
    </source>
</evidence>
<feature type="compositionally biased region" description="Polar residues" evidence="1">
    <location>
        <begin position="207"/>
        <end position="218"/>
    </location>
</feature>
<evidence type="ECO:0000313" key="10">
    <source>
        <dbReference type="EMBL" id="CAF4481314.1"/>
    </source>
</evidence>
<evidence type="ECO:0000313" key="2">
    <source>
        <dbReference type="EMBL" id="CAF3358675.1"/>
    </source>
</evidence>
<evidence type="ECO:0000313" key="7">
    <source>
        <dbReference type="EMBL" id="CAF4228660.1"/>
    </source>
</evidence>
<evidence type="ECO:0000313" key="6">
    <source>
        <dbReference type="EMBL" id="CAF3732808.1"/>
    </source>
</evidence>
<dbReference type="EMBL" id="CAJOBP010003632">
    <property type="protein sequence ID" value="CAF4412942.1"/>
    <property type="molecule type" value="Genomic_DNA"/>
</dbReference>
<feature type="region of interest" description="Disordered" evidence="1">
    <location>
        <begin position="240"/>
        <end position="312"/>
    </location>
</feature>
<accession>A0A817YH07</accession>
<dbReference type="Proteomes" id="UP000663873">
    <property type="component" value="Unassembled WGS sequence"/>
</dbReference>
<dbReference type="Proteomes" id="UP000663848">
    <property type="component" value="Unassembled WGS sequence"/>
</dbReference>
<dbReference type="EMBL" id="CAJOBR010000661">
    <property type="protein sequence ID" value="CAF4533880.1"/>
    <property type="molecule type" value="Genomic_DNA"/>
</dbReference>
<evidence type="ECO:0000313" key="8">
    <source>
        <dbReference type="EMBL" id="CAF4395066.1"/>
    </source>
</evidence>
<comment type="caution">
    <text evidence="3">The sequence shown here is derived from an EMBL/GenBank/DDBJ whole genome shotgun (WGS) entry which is preliminary data.</text>
</comment>
<dbReference type="Proteomes" id="UP000663838">
    <property type="component" value="Unassembled WGS sequence"/>
</dbReference>
<feature type="compositionally biased region" description="Basic and acidic residues" evidence="1">
    <location>
        <begin position="300"/>
        <end position="312"/>
    </location>
</feature>
<reference evidence="3" key="1">
    <citation type="submission" date="2021-02" db="EMBL/GenBank/DDBJ databases">
        <authorList>
            <person name="Nowell W R."/>
        </authorList>
    </citation>
    <scope>NUCLEOTIDE SEQUENCE</scope>
</reference>
<dbReference type="Proteomes" id="UP000663833">
    <property type="component" value="Unassembled WGS sequence"/>
</dbReference>
<dbReference type="EMBL" id="CAJNXB010004120">
    <property type="protein sequence ID" value="CAF3358675.1"/>
    <property type="molecule type" value="Genomic_DNA"/>
</dbReference>
<dbReference type="AlphaFoldDB" id="A0A817YH07"/>
<dbReference type="Proteomes" id="UP000663869">
    <property type="component" value="Unassembled WGS sequence"/>
</dbReference>
<evidence type="ECO:0000313" key="3">
    <source>
        <dbReference type="EMBL" id="CAF3381838.1"/>
    </source>
</evidence>
<gene>
    <name evidence="6" type="ORF">FME351_LOCUS29792</name>
    <name evidence="4" type="ORF">GRG538_LOCUS18407</name>
    <name evidence="8" type="ORF">HFQ381_LOCUS19672</name>
    <name evidence="3" type="ORF">KIK155_LOCUS6377</name>
    <name evidence="5" type="ORF">LUA448_LOCUS28822</name>
    <name evidence="11" type="ORF">QYT958_LOCUS7103</name>
    <name evidence="2" type="ORF">TIS948_LOCUS23963</name>
    <name evidence="10" type="ORF">TOA249_LOCUS1822</name>
    <name evidence="7" type="ORF">TSG867_LOCUS1734</name>
    <name evidence="9" type="ORF">UJA718_LOCUS19966</name>
</gene>
<dbReference type="EMBL" id="CAJNYD010004077">
    <property type="protein sequence ID" value="CAF3568380.1"/>
    <property type="molecule type" value="Genomic_DNA"/>
</dbReference>
<dbReference type="EMBL" id="CAJOBS010000055">
    <property type="protein sequence ID" value="CAF4481314.1"/>
    <property type="molecule type" value="Genomic_DNA"/>
</dbReference>
<dbReference type="Proteomes" id="UP000663825">
    <property type="component" value="Unassembled WGS sequence"/>
</dbReference>
<dbReference type="Proteomes" id="UP000663862">
    <property type="component" value="Unassembled WGS sequence"/>
</dbReference>
<evidence type="ECO:0000313" key="9">
    <source>
        <dbReference type="EMBL" id="CAF4412942.1"/>
    </source>
</evidence>
<feature type="compositionally biased region" description="Basic residues" evidence="1">
    <location>
        <begin position="135"/>
        <end position="148"/>
    </location>
</feature>
<evidence type="ECO:0000313" key="11">
    <source>
        <dbReference type="EMBL" id="CAF4533880.1"/>
    </source>
</evidence>
<keyword evidence="13" id="KW-1185">Reference proteome</keyword>
<dbReference type="Proteomes" id="UP000663872">
    <property type="component" value="Unassembled WGS sequence"/>
</dbReference>
<dbReference type="EMBL" id="CAJOBO010001617">
    <property type="protein sequence ID" value="CAF4395066.1"/>
    <property type="molecule type" value="Genomic_DNA"/>
</dbReference>
<evidence type="ECO:0000313" key="4">
    <source>
        <dbReference type="EMBL" id="CAF3514883.1"/>
    </source>
</evidence>
<evidence type="ECO:0000256" key="1">
    <source>
        <dbReference type="SAM" id="MobiDB-lite"/>
    </source>
</evidence>
<dbReference type="EMBL" id="CAJNYU010004201">
    <property type="protein sequence ID" value="CAF3732808.1"/>
    <property type="molecule type" value="Genomic_DNA"/>
</dbReference>
<sequence length="312" mass="35741">MVRLLGRCVPIICIPRKKRQSLPIGEHELNGTRHHQDEVNKLFVRRVESIRVTQKGAIFKRLPILTINERNQQQKKTKSKTTQENAPKTVKPDDTEFDCETNISDRQSKLKSRTKSKKKSPSIKQKKNENSSPRSRTRLGRFFTRTKKPKEPSPAPSSNINIPENDHDDTTSSMSSTSSLSSDWSTSTYPDSNSSGKSKDLIDSNQRRQSMPNTTIKTQNHDLKHQSCVDSFLLSNEHVRNTSSLPANTSLRKTRQEDKKNICSQPQLSKQQDGKPSAKSKQVLQNVRKMMHDQSIQDQHFNDTRQRESVRL</sequence>
<organism evidence="3 12">
    <name type="scientific">Rotaria socialis</name>
    <dbReference type="NCBI Taxonomy" id="392032"/>
    <lineage>
        <taxon>Eukaryota</taxon>
        <taxon>Metazoa</taxon>
        <taxon>Spiralia</taxon>
        <taxon>Gnathifera</taxon>
        <taxon>Rotifera</taxon>
        <taxon>Eurotatoria</taxon>
        <taxon>Bdelloidea</taxon>
        <taxon>Philodinida</taxon>
        <taxon>Philodinidae</taxon>
        <taxon>Rotaria</taxon>
    </lineage>
</organism>
<dbReference type="EMBL" id="CAJOBQ010000040">
    <property type="protein sequence ID" value="CAF4228660.1"/>
    <property type="molecule type" value="Genomic_DNA"/>
</dbReference>